<sequence>MTIFISIASYRDSELIPTIRDCIAQARDPEALRFGICWQHGDDEERPAEFADPRFQVIAVPWRDSAGACWARAEIMKLWNGEDFFLQIDSHHRFARHWDAILMEQAQRCQTAKPVLSTYVAAYDPSTGTRQPPDPMQMDLDHFTEDGIALFRPRAIDPARRGSRPLRARFVSGHFLFAPGSFVHDVPYDPSLYFIGEEITLAVRAFTHGYDLFHPSAHVLWHEYSRTHRPKHWGDHVAGQTVGQPWNVRDKASRAKVSRFLTQPVYGPFGCGTARSFADYEAYAGLDFRKRTALPAVRQGSEPGTPGASDDPNALRRWDLRITLSRAELPSAALADPSFWYVGFHDENDVEIHRADAAGPELRMLVAGDAPEIVIARRFLSAQRPARWTVWPVSRSRGWLDKLGGAP</sequence>
<dbReference type="AlphaFoldDB" id="A0A5A9GEB2"/>
<evidence type="ECO:0008006" key="3">
    <source>
        <dbReference type="Google" id="ProtNLM"/>
    </source>
</evidence>
<gene>
    <name evidence="1" type="ORF">FZ942_26760</name>
</gene>
<evidence type="ECO:0000313" key="1">
    <source>
        <dbReference type="EMBL" id="KAA0592751.1"/>
    </source>
</evidence>
<comment type="caution">
    <text evidence="1">The sequence shown here is derived from an EMBL/GenBank/DDBJ whole genome shotgun (WGS) entry which is preliminary data.</text>
</comment>
<reference evidence="1 2" key="1">
    <citation type="submission" date="2019-08" db="EMBL/GenBank/DDBJ databases">
        <authorList>
            <person name="Grouzdev D."/>
            <person name="Tikhonova E."/>
            <person name="Kravchenko I."/>
        </authorList>
    </citation>
    <scope>NUCLEOTIDE SEQUENCE [LARGE SCALE GENOMIC DNA]</scope>
    <source>
        <strain evidence="1 2">59b</strain>
    </source>
</reference>
<accession>A0A5A9GEB2</accession>
<proteinExistence type="predicted"/>
<dbReference type="InterPro" id="IPR021067">
    <property type="entry name" value="Glycosyltransferase"/>
</dbReference>
<dbReference type="RefSeq" id="WP_149234118.1">
    <property type="nucleotide sequence ID" value="NZ_JALJXJ010000017.1"/>
</dbReference>
<protein>
    <recommendedName>
        <fullName evidence="3">Glycosyltransferase (GlcNAc)</fullName>
    </recommendedName>
</protein>
<dbReference type="Proteomes" id="UP000324927">
    <property type="component" value="Unassembled WGS sequence"/>
</dbReference>
<name>A0A5A9GEB2_AZOLI</name>
<dbReference type="Pfam" id="PF11397">
    <property type="entry name" value="GlcNAc"/>
    <property type="match status" value="2"/>
</dbReference>
<dbReference type="SUPFAM" id="SSF53448">
    <property type="entry name" value="Nucleotide-diphospho-sugar transferases"/>
    <property type="match status" value="1"/>
</dbReference>
<dbReference type="PANTHER" id="PTHR34496">
    <property type="entry name" value="GLCNAC TRANSFERASE-RELATED"/>
    <property type="match status" value="1"/>
</dbReference>
<dbReference type="PANTHER" id="PTHR34496:SF10">
    <property type="entry name" value="GLCNAC TRANSFERASE"/>
    <property type="match status" value="1"/>
</dbReference>
<keyword evidence="2" id="KW-1185">Reference proteome</keyword>
<evidence type="ECO:0000313" key="2">
    <source>
        <dbReference type="Proteomes" id="UP000324927"/>
    </source>
</evidence>
<dbReference type="EMBL" id="VTTN01000014">
    <property type="protein sequence ID" value="KAA0592751.1"/>
    <property type="molecule type" value="Genomic_DNA"/>
</dbReference>
<dbReference type="OrthoDB" id="20930at2"/>
<dbReference type="InterPro" id="IPR029044">
    <property type="entry name" value="Nucleotide-diphossugar_trans"/>
</dbReference>
<organism evidence="1 2">
    <name type="scientific">Azospirillum lipoferum</name>
    <dbReference type="NCBI Taxonomy" id="193"/>
    <lineage>
        <taxon>Bacteria</taxon>
        <taxon>Pseudomonadati</taxon>
        <taxon>Pseudomonadota</taxon>
        <taxon>Alphaproteobacteria</taxon>
        <taxon>Rhodospirillales</taxon>
        <taxon>Azospirillaceae</taxon>
        <taxon>Azospirillum</taxon>
    </lineage>
</organism>